<dbReference type="AlphaFoldDB" id="A0A803PKT1"/>
<evidence type="ECO:0000313" key="2">
    <source>
        <dbReference type="EnsemblPlants" id="cds.evm.model.05.1303"/>
    </source>
</evidence>
<evidence type="ECO:0000313" key="3">
    <source>
        <dbReference type="Proteomes" id="UP000596661"/>
    </source>
</evidence>
<dbReference type="Gramene" id="evm.model.05.1303">
    <property type="protein sequence ID" value="cds.evm.model.05.1303"/>
    <property type="gene ID" value="evm.TU.05.1303"/>
</dbReference>
<name>A0A803PKT1_CANSA</name>
<organism evidence="2 3">
    <name type="scientific">Cannabis sativa</name>
    <name type="common">Hemp</name>
    <name type="synonym">Marijuana</name>
    <dbReference type="NCBI Taxonomy" id="3483"/>
    <lineage>
        <taxon>Eukaryota</taxon>
        <taxon>Viridiplantae</taxon>
        <taxon>Streptophyta</taxon>
        <taxon>Embryophyta</taxon>
        <taxon>Tracheophyta</taxon>
        <taxon>Spermatophyta</taxon>
        <taxon>Magnoliopsida</taxon>
        <taxon>eudicotyledons</taxon>
        <taxon>Gunneridae</taxon>
        <taxon>Pentapetalae</taxon>
        <taxon>rosids</taxon>
        <taxon>fabids</taxon>
        <taxon>Rosales</taxon>
        <taxon>Cannabaceae</taxon>
        <taxon>Cannabis</taxon>
    </lineage>
</organism>
<dbReference type="EnsemblPlants" id="evm.model.05.1303">
    <property type="protein sequence ID" value="cds.evm.model.05.1303"/>
    <property type="gene ID" value="evm.TU.05.1303"/>
</dbReference>
<reference evidence="2" key="1">
    <citation type="submission" date="2018-11" db="EMBL/GenBank/DDBJ databases">
        <authorList>
            <person name="Grassa J C."/>
        </authorList>
    </citation>
    <scope>NUCLEOTIDE SEQUENCE [LARGE SCALE GENOMIC DNA]</scope>
</reference>
<reference evidence="2" key="2">
    <citation type="submission" date="2021-03" db="UniProtKB">
        <authorList>
            <consortium name="EnsemblPlants"/>
        </authorList>
    </citation>
    <scope>IDENTIFICATION</scope>
</reference>
<protein>
    <submittedName>
        <fullName evidence="2">Uncharacterized protein</fullName>
    </submittedName>
</protein>
<dbReference type="EMBL" id="UZAU01000521">
    <property type="status" value="NOT_ANNOTATED_CDS"/>
    <property type="molecule type" value="Genomic_DNA"/>
</dbReference>
<feature type="transmembrane region" description="Helical" evidence="1">
    <location>
        <begin position="18"/>
        <end position="39"/>
    </location>
</feature>
<keyword evidence="1" id="KW-0472">Membrane</keyword>
<proteinExistence type="predicted"/>
<keyword evidence="1" id="KW-1133">Transmembrane helix</keyword>
<keyword evidence="1" id="KW-0812">Transmembrane</keyword>
<accession>A0A803PKT1</accession>
<keyword evidence="3" id="KW-1185">Reference proteome</keyword>
<evidence type="ECO:0000256" key="1">
    <source>
        <dbReference type="SAM" id="Phobius"/>
    </source>
</evidence>
<feature type="transmembrane region" description="Helical" evidence="1">
    <location>
        <begin position="85"/>
        <end position="105"/>
    </location>
</feature>
<sequence>HDLGLKCPDLDPVSRPKFWSKFGVPLLGFGSLIYVRVLSVDPGSKFVFRLVVLALSPGLSLGLGLCLGPTPSVGLEVSSPVRVSVLVRVHFSFWVWSLLMSCVWVKRPMNVFVSKFGLCPQSRLGLLHKVVSHVSSMGRSFGSLAPGPNFGPKSPSRSRPHLPKSASLVQLLAHVFWSWFECRGGFMPRFGSCRSHGSVSPFKSGSKVPLGCGPGTECGSFSRIHFDSIQGSGSVPGLHLVSMNPSVPAQSWFGSSHPCPGSR</sequence>
<feature type="transmembrane region" description="Helical" evidence="1">
    <location>
        <begin position="46"/>
        <end position="65"/>
    </location>
</feature>
<dbReference type="Proteomes" id="UP000596661">
    <property type="component" value="Chromosome 5"/>
</dbReference>